<name>A0A7G5MVW3_9FIRM</name>
<dbReference type="AlphaFoldDB" id="A0A7G5MVW3"/>
<reference evidence="1 2" key="1">
    <citation type="submission" date="2019-04" db="EMBL/GenBank/DDBJ databases">
        <authorList>
            <person name="Schori C."/>
            <person name="Ahrens C."/>
        </authorList>
    </citation>
    <scope>NUCLEOTIDE SEQUENCE [LARGE SCALE GENOMIC DNA]</scope>
    <source>
        <strain evidence="1 2">DSM 2950</strain>
    </source>
</reference>
<dbReference type="Proteomes" id="UP000515789">
    <property type="component" value="Chromosome"/>
</dbReference>
<dbReference type="EMBL" id="CP039126">
    <property type="protein sequence ID" value="QMW78756.1"/>
    <property type="molecule type" value="Genomic_DNA"/>
</dbReference>
<proteinExistence type="predicted"/>
<dbReference type="RefSeq" id="WP_018595936.1">
    <property type="nucleotide sequence ID" value="NZ_CABLBP010000024.1"/>
</dbReference>
<dbReference type="GeneID" id="75051311"/>
<evidence type="ECO:0000313" key="2">
    <source>
        <dbReference type="Proteomes" id="UP000515789"/>
    </source>
</evidence>
<protein>
    <submittedName>
        <fullName evidence="1">Uncharacterized protein</fullName>
    </submittedName>
</protein>
<gene>
    <name evidence="1" type="ORF">E5259_14800</name>
</gene>
<evidence type="ECO:0000313" key="1">
    <source>
        <dbReference type="EMBL" id="QMW78756.1"/>
    </source>
</evidence>
<sequence>MTRGKRLDDITQELIDMAFKEAIFLWRMARNAKKHGCSEELVADIREEAFWCYKVAKAYPDRLIHWGREYDMRYAFKIK</sequence>
<organism evidence="1 2">
    <name type="scientific">Blautia producta</name>
    <dbReference type="NCBI Taxonomy" id="33035"/>
    <lineage>
        <taxon>Bacteria</taxon>
        <taxon>Bacillati</taxon>
        <taxon>Bacillota</taxon>
        <taxon>Clostridia</taxon>
        <taxon>Lachnospirales</taxon>
        <taxon>Lachnospiraceae</taxon>
        <taxon>Blautia</taxon>
    </lineage>
</organism>
<accession>A0A7G5MVW3</accession>